<dbReference type="PANTHER" id="PTHR42884:SF14">
    <property type="entry name" value="NEUROENDOCRINE CONVERTASE 1"/>
    <property type="match status" value="1"/>
</dbReference>
<feature type="signal peptide" evidence="11">
    <location>
        <begin position="1"/>
        <end position="24"/>
    </location>
</feature>
<dbReference type="PROSITE" id="PS00137">
    <property type="entry name" value="SUBTILASE_HIS"/>
    <property type="match status" value="1"/>
</dbReference>
<dbReference type="Pfam" id="PF00082">
    <property type="entry name" value="Peptidase_S8"/>
    <property type="match status" value="1"/>
</dbReference>
<dbReference type="Pfam" id="PF01483">
    <property type="entry name" value="P_proprotein"/>
    <property type="match status" value="1"/>
</dbReference>
<evidence type="ECO:0000256" key="4">
    <source>
        <dbReference type="ARBA" id="ARBA00022801"/>
    </source>
</evidence>
<dbReference type="OrthoDB" id="44525at2759"/>
<evidence type="ECO:0000256" key="3">
    <source>
        <dbReference type="ARBA" id="ARBA00022729"/>
    </source>
</evidence>
<dbReference type="PROSITE" id="PS00138">
    <property type="entry name" value="SUBTILASE_SER"/>
    <property type="match status" value="1"/>
</dbReference>
<dbReference type="PRINTS" id="PR00723">
    <property type="entry name" value="SUBTILISIN"/>
</dbReference>
<evidence type="ECO:0000256" key="10">
    <source>
        <dbReference type="PROSITE-ProRule" id="PRU01240"/>
    </source>
</evidence>
<dbReference type="GO" id="GO:0012505">
    <property type="term" value="C:endomembrane system"/>
    <property type="evidence" value="ECO:0007669"/>
    <property type="project" value="UniProtKB-ARBA"/>
</dbReference>
<evidence type="ECO:0000256" key="11">
    <source>
        <dbReference type="SAM" id="SignalP"/>
    </source>
</evidence>
<keyword evidence="3 11" id="KW-0732">Signal</keyword>
<reference evidence="13" key="1">
    <citation type="submission" date="2020-06" db="EMBL/GenBank/DDBJ databases">
        <authorList>
            <consortium name="Plant Systems Biology data submission"/>
        </authorList>
    </citation>
    <scope>NUCLEOTIDE SEQUENCE</scope>
    <source>
        <strain evidence="13">D6</strain>
    </source>
</reference>
<dbReference type="Gene3D" id="2.60.120.260">
    <property type="entry name" value="Galactose-binding domain-like"/>
    <property type="match status" value="1"/>
</dbReference>
<dbReference type="PANTHER" id="PTHR42884">
    <property type="entry name" value="PROPROTEIN CONVERTASE SUBTILISIN/KEXIN-RELATED"/>
    <property type="match status" value="1"/>
</dbReference>
<proteinExistence type="inferred from homology"/>
<evidence type="ECO:0000256" key="5">
    <source>
        <dbReference type="ARBA" id="ARBA00022825"/>
    </source>
</evidence>
<dbReference type="InterPro" id="IPR023828">
    <property type="entry name" value="Peptidase_S8_Ser-AS"/>
</dbReference>
<dbReference type="AlphaFoldDB" id="A0A9N8D9L4"/>
<feature type="active site" description="Charge relay system" evidence="9 10">
    <location>
        <position position="228"/>
    </location>
</feature>
<protein>
    <recommendedName>
        <fullName evidence="8">subtilisin</fullName>
        <ecNumber evidence="8">3.4.21.62</ecNumber>
    </recommendedName>
</protein>
<dbReference type="InterPro" id="IPR022398">
    <property type="entry name" value="Peptidase_S8_His-AS"/>
</dbReference>
<dbReference type="CDD" id="cd04059">
    <property type="entry name" value="Peptidases_S8_Protein_convertases_Kexins_Furin-like"/>
    <property type="match status" value="1"/>
</dbReference>
<dbReference type="InterPro" id="IPR036852">
    <property type="entry name" value="Peptidase_S8/S53_dom_sf"/>
</dbReference>
<dbReference type="GO" id="GO:0004252">
    <property type="term" value="F:serine-type endopeptidase activity"/>
    <property type="evidence" value="ECO:0007669"/>
    <property type="project" value="UniProtKB-UniRule"/>
</dbReference>
<dbReference type="InterPro" id="IPR002884">
    <property type="entry name" value="P_dom"/>
</dbReference>
<evidence type="ECO:0000256" key="2">
    <source>
        <dbReference type="ARBA" id="ARBA00022670"/>
    </source>
</evidence>
<keyword evidence="2 10" id="KW-0645">Protease</keyword>
<keyword evidence="4 10" id="KW-0378">Hydrolase</keyword>
<dbReference type="SUPFAM" id="SSF52743">
    <property type="entry name" value="Subtilisin-like"/>
    <property type="match status" value="1"/>
</dbReference>
<dbReference type="EC" id="3.4.21.62" evidence="8"/>
<accession>A0A9N8D9L4</accession>
<dbReference type="InterPro" id="IPR008979">
    <property type="entry name" value="Galactose-bd-like_sf"/>
</dbReference>
<keyword evidence="6" id="KW-0106">Calcium</keyword>
<evidence type="ECO:0000313" key="14">
    <source>
        <dbReference type="Proteomes" id="UP001153069"/>
    </source>
</evidence>
<evidence type="ECO:0000256" key="6">
    <source>
        <dbReference type="ARBA" id="ARBA00022837"/>
    </source>
</evidence>
<feature type="domain" description="P/Homo B" evidence="12">
    <location>
        <begin position="545"/>
        <end position="679"/>
    </location>
</feature>
<dbReference type="InterPro" id="IPR000209">
    <property type="entry name" value="Peptidase_S8/S53_dom"/>
</dbReference>
<comment type="similarity">
    <text evidence="1">Belongs to the peptidase S8 family. Furin subfamily.</text>
</comment>
<dbReference type="SUPFAM" id="SSF49785">
    <property type="entry name" value="Galactose-binding domain-like"/>
    <property type="match status" value="1"/>
</dbReference>
<sequence length="745" mass="80584">MKAPELVRVVAKGVFLLCVVFSWSDDSGGTGIRFSVLVQAQGIPVLVTNGAEGRALLGSSDSRCSFDWTLDTCKSAVDGKCDEGDKCETDCHDCDPCKSYNFDCAGCVEAGCFWCPGDAHCAGRKLENNFWDKFNKVSSCNAEDDWKSTCGEPVGNDNFFSDPLFDASTWAFDLMNVQEAWKMGYFGSGVHVRVNDEGVDMTHPELMTNFDILNSCDDFMPPTIKDGHGTACASLIVGKADNDVCSVGIAPKATLSACRLVGEDVTISDAEALTAHMEVVDISSNSWGPNSCEYTGKNKRRLKKQQCPFDPNAKNSPCGACGGNIKSKTCRRAIVKFCSRPSNFENHRLECAEYLDLYVDCTYNALDPADGATLGQLVMKGRNGLGTIILFASGNNHEFGENTNFDPWVSSRFTIGVAAVDKSGKHASYSNPGAGVLVSAPGGDGENILNNVVATPFDGGCGDSGSGTSFACPRVAGVVALMLEANPFLGWRDVQGILAQTARVTHPSDGTWVVNGAGLRHSEKYGFGIVDAAAAVSASINWQIFGPEMQIVKESGTINRRIWNHELLATTHSLHVDTDDFVAESVVLYLNIVHGSRGDLQVELISPSGTVSVLHPSDRPEFTAMAGEEHWKLTTVKNWYENPKGDWTLRISDRDSQRVVVCKDYPFTTTIHLEGDKYEIDCDMMKEAGFCANGVLDAGMGTYLKRYAARKAKSSCCACGGGKKPRGGDRLLDWTMIVYGHERLD</sequence>
<feature type="active site" description="Charge relay system" evidence="9 10">
    <location>
        <position position="469"/>
    </location>
</feature>
<comment type="caution">
    <text evidence="13">The sequence shown here is derived from an EMBL/GenBank/DDBJ whole genome shotgun (WGS) entry which is preliminary data.</text>
</comment>
<feature type="chain" id="PRO_5040353798" description="subtilisin" evidence="11">
    <location>
        <begin position="25"/>
        <end position="745"/>
    </location>
</feature>
<dbReference type="Proteomes" id="UP001153069">
    <property type="component" value="Unassembled WGS sequence"/>
</dbReference>
<evidence type="ECO:0000256" key="9">
    <source>
        <dbReference type="PIRSR" id="PIRSR615500-1"/>
    </source>
</evidence>
<name>A0A9N8D9L4_9STRA</name>
<evidence type="ECO:0000256" key="1">
    <source>
        <dbReference type="ARBA" id="ARBA00005325"/>
    </source>
</evidence>
<organism evidence="13 14">
    <name type="scientific">Seminavis robusta</name>
    <dbReference type="NCBI Taxonomy" id="568900"/>
    <lineage>
        <taxon>Eukaryota</taxon>
        <taxon>Sar</taxon>
        <taxon>Stramenopiles</taxon>
        <taxon>Ochrophyta</taxon>
        <taxon>Bacillariophyta</taxon>
        <taxon>Bacillariophyceae</taxon>
        <taxon>Bacillariophycidae</taxon>
        <taxon>Naviculales</taxon>
        <taxon>Naviculaceae</taxon>
        <taxon>Seminavis</taxon>
    </lineage>
</organism>
<dbReference type="PROSITE" id="PS51892">
    <property type="entry name" value="SUBTILASE"/>
    <property type="match status" value="1"/>
</dbReference>
<evidence type="ECO:0000313" key="13">
    <source>
        <dbReference type="EMBL" id="CAB9496769.1"/>
    </source>
</evidence>
<dbReference type="GO" id="GO:0016485">
    <property type="term" value="P:protein processing"/>
    <property type="evidence" value="ECO:0007669"/>
    <property type="project" value="TreeGrafter"/>
</dbReference>
<evidence type="ECO:0000256" key="7">
    <source>
        <dbReference type="ARBA" id="ARBA00023529"/>
    </source>
</evidence>
<dbReference type="InterPro" id="IPR034182">
    <property type="entry name" value="Kexin/furin"/>
</dbReference>
<keyword evidence="5 10" id="KW-0720">Serine protease</keyword>
<dbReference type="EMBL" id="CAICTM010000009">
    <property type="protein sequence ID" value="CAB9496769.1"/>
    <property type="molecule type" value="Genomic_DNA"/>
</dbReference>
<comment type="catalytic activity">
    <reaction evidence="7">
        <text>Hydrolysis of proteins with broad specificity for peptide bonds, and a preference for a large uncharged residue in P1. Hydrolyzes peptide amides.</text>
        <dbReference type="EC" id="3.4.21.62"/>
    </reaction>
</comment>
<gene>
    <name evidence="13" type="ORF">SEMRO_9_G007350.1</name>
</gene>
<dbReference type="InterPro" id="IPR015500">
    <property type="entry name" value="Peptidase_S8_subtilisin-rel"/>
</dbReference>
<dbReference type="GO" id="GO:0016020">
    <property type="term" value="C:membrane"/>
    <property type="evidence" value="ECO:0007669"/>
    <property type="project" value="TreeGrafter"/>
</dbReference>
<feature type="active site" description="Charge relay system" evidence="9 10">
    <location>
        <position position="196"/>
    </location>
</feature>
<dbReference type="Gene3D" id="3.40.50.200">
    <property type="entry name" value="Peptidase S8/S53 domain"/>
    <property type="match status" value="2"/>
</dbReference>
<dbReference type="GO" id="GO:0005737">
    <property type="term" value="C:cytoplasm"/>
    <property type="evidence" value="ECO:0007669"/>
    <property type="project" value="UniProtKB-ARBA"/>
</dbReference>
<evidence type="ECO:0000259" key="12">
    <source>
        <dbReference type="PROSITE" id="PS51829"/>
    </source>
</evidence>
<evidence type="ECO:0000256" key="8">
    <source>
        <dbReference type="ARBA" id="ARBA00023619"/>
    </source>
</evidence>
<keyword evidence="14" id="KW-1185">Reference proteome</keyword>
<dbReference type="PROSITE" id="PS51829">
    <property type="entry name" value="P_HOMO_B"/>
    <property type="match status" value="1"/>
</dbReference>